<dbReference type="EMBL" id="QETA01000001">
    <property type="protein sequence ID" value="PWF25034.1"/>
    <property type="molecule type" value="Genomic_DNA"/>
</dbReference>
<dbReference type="Proteomes" id="UP000245212">
    <property type="component" value="Unassembled WGS sequence"/>
</dbReference>
<keyword evidence="2" id="KW-1185">Reference proteome</keyword>
<accession>A0A2V1K187</accession>
<comment type="caution">
    <text evidence="1">The sequence shown here is derived from an EMBL/GenBank/DDBJ whole genome shotgun (WGS) entry which is preliminary data.</text>
</comment>
<gene>
    <name evidence="1" type="ORF">DD235_02370</name>
</gene>
<proteinExistence type="predicted"/>
<sequence>METKTERLLREAHRLCQDITDRRDVSDDLLHAVFERLCIEQEGVELLDNIEMGTYSTLH</sequence>
<name>A0A2V1K187_9BURK</name>
<evidence type="ECO:0000313" key="1">
    <source>
        <dbReference type="EMBL" id="PWF25034.1"/>
    </source>
</evidence>
<organism evidence="1 2">
    <name type="scientific">Corticimicrobacter populi</name>
    <dbReference type="NCBI Taxonomy" id="2175229"/>
    <lineage>
        <taxon>Bacteria</taxon>
        <taxon>Pseudomonadati</taxon>
        <taxon>Pseudomonadota</taxon>
        <taxon>Betaproteobacteria</taxon>
        <taxon>Burkholderiales</taxon>
        <taxon>Alcaligenaceae</taxon>
        <taxon>Corticimicrobacter</taxon>
    </lineage>
</organism>
<dbReference type="AlphaFoldDB" id="A0A2V1K187"/>
<protein>
    <submittedName>
        <fullName evidence="1">Uncharacterized protein</fullName>
    </submittedName>
</protein>
<evidence type="ECO:0000313" key="2">
    <source>
        <dbReference type="Proteomes" id="UP000245212"/>
    </source>
</evidence>
<reference evidence="2" key="1">
    <citation type="submission" date="2018-05" db="EMBL/GenBank/DDBJ databases">
        <authorList>
            <person name="Li Y."/>
        </authorList>
    </citation>
    <scope>NUCLEOTIDE SEQUENCE [LARGE SCALE GENOMIC DNA]</scope>
    <source>
        <strain evidence="2">3d-2-2</strain>
    </source>
</reference>